<accession>A0A8T1R040</accession>
<dbReference type="GO" id="GO:0045944">
    <property type="term" value="P:positive regulation of transcription by RNA polymerase II"/>
    <property type="evidence" value="ECO:0007669"/>
    <property type="project" value="InterPro"/>
</dbReference>
<dbReference type="AlphaFoldDB" id="A0A8T1R040"/>
<dbReference type="PROSITE" id="PS50066">
    <property type="entry name" value="MADS_BOX_2"/>
    <property type="match status" value="1"/>
</dbReference>
<dbReference type="InterPro" id="IPR002100">
    <property type="entry name" value="TF_MADSbox"/>
</dbReference>
<sequence>MTSFYLPPFTRVRTLRLAVMRPKRSYPALDSKEGNYKSKSATCQSGTPLGITGFTIAEKTPLIDLDSIVVGKHPARVRVWRLDTRREEMGRGKVQMKRIEDKTSRQVTFSKRKGGLMKKARELAVLCDVEVALMIFSDRGRLYEFSSAERSLELN</sequence>
<dbReference type="SMART" id="SM00432">
    <property type="entry name" value="MADS"/>
    <property type="match status" value="1"/>
</dbReference>
<dbReference type="PANTHER" id="PTHR48019">
    <property type="entry name" value="SERUM RESPONSE FACTOR HOMOLOG"/>
    <property type="match status" value="1"/>
</dbReference>
<organism evidence="2 3">
    <name type="scientific">Carya illinoinensis</name>
    <name type="common">Pecan</name>
    <dbReference type="NCBI Taxonomy" id="32201"/>
    <lineage>
        <taxon>Eukaryota</taxon>
        <taxon>Viridiplantae</taxon>
        <taxon>Streptophyta</taxon>
        <taxon>Embryophyta</taxon>
        <taxon>Tracheophyta</taxon>
        <taxon>Spermatophyta</taxon>
        <taxon>Magnoliopsida</taxon>
        <taxon>eudicotyledons</taxon>
        <taxon>Gunneridae</taxon>
        <taxon>Pentapetalae</taxon>
        <taxon>rosids</taxon>
        <taxon>fabids</taxon>
        <taxon>Fagales</taxon>
        <taxon>Juglandaceae</taxon>
        <taxon>Carya</taxon>
    </lineage>
</organism>
<dbReference type="Pfam" id="PF00319">
    <property type="entry name" value="SRF-TF"/>
    <property type="match status" value="1"/>
</dbReference>
<keyword evidence="3" id="KW-1185">Reference proteome</keyword>
<comment type="caution">
    <text evidence="2">The sequence shown here is derived from an EMBL/GenBank/DDBJ whole genome shotgun (WGS) entry which is preliminary data.</text>
</comment>
<dbReference type="PROSITE" id="PS00350">
    <property type="entry name" value="MADS_BOX_1"/>
    <property type="match status" value="1"/>
</dbReference>
<dbReference type="GO" id="GO:0046983">
    <property type="term" value="F:protein dimerization activity"/>
    <property type="evidence" value="ECO:0007669"/>
    <property type="project" value="InterPro"/>
</dbReference>
<dbReference type="Proteomes" id="UP000811609">
    <property type="component" value="Chromosome 3"/>
</dbReference>
<feature type="domain" description="MADS-box" evidence="1">
    <location>
        <begin position="89"/>
        <end position="149"/>
    </location>
</feature>
<reference evidence="2" key="1">
    <citation type="submission" date="2020-12" db="EMBL/GenBank/DDBJ databases">
        <title>WGS assembly of Carya illinoinensis cv. Pawnee.</title>
        <authorList>
            <person name="Platts A."/>
            <person name="Shu S."/>
            <person name="Wright S."/>
            <person name="Barry K."/>
            <person name="Edger P."/>
            <person name="Pires J.C."/>
            <person name="Schmutz J."/>
        </authorList>
    </citation>
    <scope>NUCLEOTIDE SEQUENCE</scope>
    <source>
        <tissue evidence="2">Leaf</tissue>
    </source>
</reference>
<dbReference type="CDD" id="cd00265">
    <property type="entry name" value="MADS_MEF2_like"/>
    <property type="match status" value="1"/>
</dbReference>
<gene>
    <name evidence="2" type="ORF">CIPAW_03G057200</name>
</gene>
<dbReference type="InterPro" id="IPR050142">
    <property type="entry name" value="MADS-box/MEF2_TF"/>
</dbReference>
<name>A0A8T1R040_CARIL</name>
<evidence type="ECO:0000313" key="2">
    <source>
        <dbReference type="EMBL" id="KAG6659743.1"/>
    </source>
</evidence>
<proteinExistence type="predicted"/>
<protein>
    <recommendedName>
        <fullName evidence="1">MADS-box domain-containing protein</fullName>
    </recommendedName>
</protein>
<dbReference type="InterPro" id="IPR033896">
    <property type="entry name" value="MEF2-like_N"/>
</dbReference>
<evidence type="ECO:0000313" key="3">
    <source>
        <dbReference type="Proteomes" id="UP000811609"/>
    </source>
</evidence>
<dbReference type="EMBL" id="CM031811">
    <property type="protein sequence ID" value="KAG6659743.1"/>
    <property type="molecule type" value="Genomic_DNA"/>
</dbReference>
<evidence type="ECO:0000259" key="1">
    <source>
        <dbReference type="PROSITE" id="PS50066"/>
    </source>
</evidence>
<dbReference type="GO" id="GO:0000977">
    <property type="term" value="F:RNA polymerase II transcription regulatory region sequence-specific DNA binding"/>
    <property type="evidence" value="ECO:0007669"/>
    <property type="project" value="InterPro"/>
</dbReference>